<reference evidence="4 5" key="1">
    <citation type="journal article" date="2010" name="Int. J. Syst. Evol. Microbiol.">
        <title>Bacillus horneckiae sp. nov., isolated from a spacecraft-assembly clean room.</title>
        <authorList>
            <person name="Vaishampayan P."/>
            <person name="Probst A."/>
            <person name="Krishnamurthi S."/>
            <person name="Ghosh S."/>
            <person name="Osman S."/>
            <person name="McDowall A."/>
            <person name="Ruckmani A."/>
            <person name="Mayilraj S."/>
            <person name="Venkateswaran K."/>
        </authorList>
    </citation>
    <scope>NUCLEOTIDE SEQUENCE [LARGE SCALE GENOMIC DNA]</scope>
    <source>
        <strain evidence="5">1PO1SC</strain>
    </source>
</reference>
<keyword evidence="2" id="KW-0472">Membrane</keyword>
<feature type="domain" description="Sporulation membrane protein YtrI C-terminal" evidence="3">
    <location>
        <begin position="80"/>
        <end position="165"/>
    </location>
</feature>
<comment type="caution">
    <text evidence="4">The sequence shown here is derived from an EMBL/GenBank/DDBJ whole genome shotgun (WGS) entry which is preliminary data.</text>
</comment>
<sequence length="168" mass="19976">MRVAPYYRRPSWQRFFAGMAIGAVISWCIFVYIFGEWQERYSLEIRTQKATITELTKEKEIWQEEFKKLNQENEELLTVQEIIVKIDDAAVDKYKLDLYSLYETEDKIKEDINMLMGKDIDTVAKSTELTKRIISNKTHTLNGKRYRVKITEMIIFTTITIKVELMLD</sequence>
<dbReference type="AlphaFoldDB" id="A0A2N0ZMC7"/>
<dbReference type="InterPro" id="IPR058620">
    <property type="entry name" value="YtrI_C"/>
</dbReference>
<evidence type="ECO:0000256" key="1">
    <source>
        <dbReference type="SAM" id="Coils"/>
    </source>
</evidence>
<dbReference type="EMBL" id="PISD01000006">
    <property type="protein sequence ID" value="PKG30681.1"/>
    <property type="molecule type" value="Genomic_DNA"/>
</dbReference>
<feature type="transmembrane region" description="Helical" evidence="2">
    <location>
        <begin position="15"/>
        <end position="35"/>
    </location>
</feature>
<organism evidence="4 5">
    <name type="scientific">Cytobacillus horneckiae</name>
    <dbReference type="NCBI Taxonomy" id="549687"/>
    <lineage>
        <taxon>Bacteria</taxon>
        <taxon>Bacillati</taxon>
        <taxon>Bacillota</taxon>
        <taxon>Bacilli</taxon>
        <taxon>Bacillales</taxon>
        <taxon>Bacillaceae</taxon>
        <taxon>Cytobacillus</taxon>
    </lineage>
</organism>
<keyword evidence="2" id="KW-0812">Transmembrane</keyword>
<protein>
    <submittedName>
        <fullName evidence="4">Sporulation protein</fullName>
    </submittedName>
</protein>
<accession>A0A2N0ZMC7</accession>
<gene>
    <name evidence="4" type="ORF">CWS20_01990</name>
</gene>
<dbReference type="RefSeq" id="WP_066191387.1">
    <property type="nucleotide sequence ID" value="NZ_CP194732.1"/>
</dbReference>
<keyword evidence="1" id="KW-0175">Coiled coil</keyword>
<dbReference type="InterPro" id="IPR048198">
    <property type="entry name" value="YtrI"/>
</dbReference>
<name>A0A2N0ZMC7_9BACI</name>
<feature type="coiled-coil region" evidence="1">
    <location>
        <begin position="45"/>
        <end position="79"/>
    </location>
</feature>
<dbReference type="Proteomes" id="UP000233343">
    <property type="component" value="Unassembled WGS sequence"/>
</dbReference>
<evidence type="ECO:0000313" key="4">
    <source>
        <dbReference type="EMBL" id="PKG30681.1"/>
    </source>
</evidence>
<evidence type="ECO:0000259" key="3">
    <source>
        <dbReference type="Pfam" id="PF26347"/>
    </source>
</evidence>
<evidence type="ECO:0000313" key="5">
    <source>
        <dbReference type="Proteomes" id="UP000233343"/>
    </source>
</evidence>
<dbReference type="NCBIfam" id="NF041479">
    <property type="entry name" value="spor_membprot_YtrI"/>
    <property type="match status" value="1"/>
</dbReference>
<keyword evidence="5" id="KW-1185">Reference proteome</keyword>
<dbReference type="Pfam" id="PF26347">
    <property type="entry name" value="YtrI_sporulation"/>
    <property type="match status" value="1"/>
</dbReference>
<proteinExistence type="predicted"/>
<evidence type="ECO:0000256" key="2">
    <source>
        <dbReference type="SAM" id="Phobius"/>
    </source>
</evidence>
<keyword evidence="2" id="KW-1133">Transmembrane helix</keyword>